<evidence type="ECO:0000256" key="5">
    <source>
        <dbReference type="ARBA" id="ARBA00022989"/>
    </source>
</evidence>
<feature type="transmembrane region" description="Helical" evidence="8">
    <location>
        <begin position="728"/>
        <end position="748"/>
    </location>
</feature>
<feature type="transmembrane region" description="Helical" evidence="8">
    <location>
        <begin position="277"/>
        <end position="295"/>
    </location>
</feature>
<dbReference type="InterPro" id="IPR001750">
    <property type="entry name" value="ND/Mrp_TM"/>
</dbReference>
<dbReference type="AlphaFoldDB" id="A0A545U6M6"/>
<feature type="transmembrane region" description="Helical" evidence="8">
    <location>
        <begin position="315"/>
        <end position="338"/>
    </location>
</feature>
<feature type="transmembrane region" description="Helical" evidence="8">
    <location>
        <begin position="661"/>
        <end position="679"/>
    </location>
</feature>
<dbReference type="EMBL" id="VHSG01000004">
    <property type="protein sequence ID" value="TQV85117.1"/>
    <property type="molecule type" value="Genomic_DNA"/>
</dbReference>
<evidence type="ECO:0000259" key="9">
    <source>
        <dbReference type="Pfam" id="PF00361"/>
    </source>
</evidence>
<dbReference type="RefSeq" id="WP_142902664.1">
    <property type="nucleotide sequence ID" value="NZ_ML660088.1"/>
</dbReference>
<feature type="transmembrane region" description="Helical" evidence="8">
    <location>
        <begin position="459"/>
        <end position="487"/>
    </location>
</feature>
<feature type="transmembrane region" description="Helical" evidence="8">
    <location>
        <begin position="631"/>
        <end position="649"/>
    </location>
</feature>
<reference evidence="10 11" key="1">
    <citation type="submission" date="2019-06" db="EMBL/GenBank/DDBJ databases">
        <title>Whole genome sequence for Cellvibrionaceae sp. R142.</title>
        <authorList>
            <person name="Wang G."/>
        </authorList>
    </citation>
    <scope>NUCLEOTIDE SEQUENCE [LARGE SCALE GENOMIC DNA]</scope>
    <source>
        <strain evidence="10 11">R142</strain>
    </source>
</reference>
<dbReference type="PANTHER" id="PTHR42703:SF1">
    <property type="entry name" value="NA(+)_H(+) ANTIPORTER SUBUNIT D1"/>
    <property type="match status" value="1"/>
</dbReference>
<feature type="transmembrane region" description="Helical" evidence="8">
    <location>
        <begin position="537"/>
        <end position="555"/>
    </location>
</feature>
<feature type="domain" description="NADH:quinone oxidoreductase/Mrp antiporter transmembrane" evidence="9">
    <location>
        <begin position="627"/>
        <end position="899"/>
    </location>
</feature>
<keyword evidence="6 8" id="KW-0472">Membrane</keyword>
<comment type="similarity">
    <text evidence="2">Belongs to the CPA3 antiporters (TC 2.A.63) subunit D family.</text>
</comment>
<feature type="transmembrane region" description="Helical" evidence="8">
    <location>
        <begin position="925"/>
        <end position="950"/>
    </location>
</feature>
<comment type="subcellular location">
    <subcellularLocation>
        <location evidence="1">Cell membrane</location>
        <topology evidence="1">Multi-pass membrane protein</topology>
    </subcellularLocation>
    <subcellularLocation>
        <location evidence="7">Membrane</location>
        <topology evidence="7">Multi-pass membrane protein</topology>
    </subcellularLocation>
</comment>
<feature type="transmembrane region" description="Helical" evidence="8">
    <location>
        <begin position="76"/>
        <end position="100"/>
    </location>
</feature>
<keyword evidence="4 7" id="KW-0812">Transmembrane</keyword>
<dbReference type="OrthoDB" id="9768329at2"/>
<feature type="transmembrane region" description="Helical" evidence="8">
    <location>
        <begin position="891"/>
        <end position="913"/>
    </location>
</feature>
<feature type="transmembrane region" description="Helical" evidence="8">
    <location>
        <begin position="245"/>
        <end position="265"/>
    </location>
</feature>
<evidence type="ECO:0000256" key="7">
    <source>
        <dbReference type="RuleBase" id="RU000320"/>
    </source>
</evidence>
<feature type="transmembrane region" description="Helical" evidence="8">
    <location>
        <begin position="211"/>
        <end position="233"/>
    </location>
</feature>
<feature type="transmembrane region" description="Helical" evidence="8">
    <location>
        <begin position="575"/>
        <end position="595"/>
    </location>
</feature>
<sequence length="1076" mass="115263">MNWNSLLPLLIVLSALVPGLIIFCLDESRRTLRTTLNICGALTTLVLIGIMVSGVYQGDLVETRLPLLPDMDIVLHADALSLLFVSLSGLLWLVTTVYAIGYLEDSPNRSRFFGFFSFCVSATLGIALAGNLITFLIFYELLTLTTYPLVVHRGTAKSLRAGRIYLLYTMIGGALLLGGVVWLKSLAGALDFTANGMLADLPHLERGQLQIIFALLIAGLGVKAALVPLHGWLPVAMAAPAPVSALLHAVAVVKAGAFGIVRVVYDVYGIDFARELNVTPVLAAIAAVTIVYGSLRALFQDDLKKRLAYSTVSQVSYIALGTAIAGPVATIGGIVHLVHQGLMKITLFFGAGNLAETLGIHKVSEMDGVGRRMPWTMVAFTLAALGMIGMPPVAGFVSKWYLGVGAMEADAFWVILVLAASSLLNAAYFLPLLFRAWFKPQRGTWPAERRFGAWETHWMLLLPPLITMLVALGVGVFAGGFASPLTWTTLIAAREYGLGALPAVTPGLLQVPLLWAAILAPLLLAAALAFPRLRRRCWYWAPWTALPALAAAVWSSEGQNLLPWLFFGSIVELDSVGRVFLLLAAVLWLTAALYAREYLRDDPQKERFFLFFLLAMGGNFGLILSLDAFGFITFFTLMSLAAYGLVVHTGTREALRAGKTYMQWVIIGEVLLFAGFTWLAYSAGSSEIRALAAAPHNDWIFGLLIAGFGIKAGLLSMHVWLPRAHPVAPIPASAVLSGVMVKAGLLGWLRFMSDGDAAAATAIDWGTVLLWLGLGGAVLAVLAGVVQRNPKTLLAYSTISQMGIIAAGFGAGLLRPELWPLLVPALLVYALHHGLAKGALFFSVGLTAQLAAPQRRWLWVAVALPALALAGLPFTSGALAKVALKTAVADLAVLTAVLPVTAIGTALLMIRFMDLLRQGVAEQKAPGAVGGFLLLPFMMLLLPLAGAAFLLPEAQVFLPALTVPSTLWTAVWPAAVGVAVYLVCRALLQKTAPLPAGDIIVPVEAALLYWRRWWRRPARPAPALGGYRQLQQQFARLATAGADRSDGPSLPLQVYWSNPGLVFIVVLFALLAVTFS</sequence>
<dbReference type="InterPro" id="IPR050586">
    <property type="entry name" value="CPA3_Na-H_Antiporter_D"/>
</dbReference>
<accession>A0A545U6M6</accession>
<evidence type="ECO:0000256" key="3">
    <source>
        <dbReference type="ARBA" id="ARBA00022475"/>
    </source>
</evidence>
<dbReference type="PRINTS" id="PR01434">
    <property type="entry name" value="NADHDHGNASE5"/>
</dbReference>
<dbReference type="GO" id="GO:0005886">
    <property type="term" value="C:plasma membrane"/>
    <property type="evidence" value="ECO:0007669"/>
    <property type="project" value="UniProtKB-SubCell"/>
</dbReference>
<feature type="transmembrane region" description="Helical" evidence="8">
    <location>
        <begin position="373"/>
        <end position="391"/>
    </location>
</feature>
<dbReference type="Pfam" id="PF00361">
    <property type="entry name" value="Proton_antipo_M"/>
    <property type="match status" value="2"/>
</dbReference>
<feature type="transmembrane region" description="Helical" evidence="8">
    <location>
        <begin position="768"/>
        <end position="786"/>
    </location>
</feature>
<feature type="transmembrane region" description="Helical" evidence="8">
    <location>
        <begin position="826"/>
        <end position="846"/>
    </location>
</feature>
<feature type="transmembrane region" description="Helical" evidence="8">
    <location>
        <begin position="411"/>
        <end position="438"/>
    </location>
</feature>
<feature type="transmembrane region" description="Helical" evidence="8">
    <location>
        <begin position="37"/>
        <end position="56"/>
    </location>
</feature>
<proteinExistence type="inferred from homology"/>
<feature type="transmembrane region" description="Helical" evidence="8">
    <location>
        <begin position="165"/>
        <end position="190"/>
    </location>
</feature>
<evidence type="ECO:0000313" key="11">
    <source>
        <dbReference type="Proteomes" id="UP000319732"/>
    </source>
</evidence>
<feature type="transmembrane region" description="Helical" evidence="8">
    <location>
        <begin position="607"/>
        <end position="625"/>
    </location>
</feature>
<feature type="transmembrane region" description="Helical" evidence="8">
    <location>
        <begin position="1054"/>
        <end position="1075"/>
    </location>
</feature>
<keyword evidence="11" id="KW-1185">Reference proteome</keyword>
<gene>
    <name evidence="10" type="ORF">FKG94_02700</name>
</gene>
<keyword evidence="5 8" id="KW-1133">Transmembrane helix</keyword>
<feature type="transmembrane region" description="Helical" evidence="8">
    <location>
        <begin position="970"/>
        <end position="988"/>
    </location>
</feature>
<feature type="domain" description="NADH:quinone oxidoreductase/Mrp antiporter transmembrane" evidence="9">
    <location>
        <begin position="129"/>
        <end position="422"/>
    </location>
</feature>
<feature type="transmembrane region" description="Helical" evidence="8">
    <location>
        <begin position="793"/>
        <end position="814"/>
    </location>
</feature>
<name>A0A545U6M6_9GAMM</name>
<feature type="transmembrane region" description="Helical" evidence="8">
    <location>
        <begin position="6"/>
        <end position="25"/>
    </location>
</feature>
<evidence type="ECO:0000256" key="1">
    <source>
        <dbReference type="ARBA" id="ARBA00004651"/>
    </source>
</evidence>
<evidence type="ECO:0000256" key="6">
    <source>
        <dbReference type="ARBA" id="ARBA00023136"/>
    </source>
</evidence>
<protein>
    <submittedName>
        <fullName evidence="10">Sodium:proton antiporter</fullName>
    </submittedName>
</protein>
<keyword evidence="3" id="KW-1003">Cell membrane</keyword>
<organism evidence="10 11">
    <name type="scientific">Exilibacterium tricleocarpae</name>
    <dbReference type="NCBI Taxonomy" id="2591008"/>
    <lineage>
        <taxon>Bacteria</taxon>
        <taxon>Pseudomonadati</taxon>
        <taxon>Pseudomonadota</taxon>
        <taxon>Gammaproteobacteria</taxon>
        <taxon>Cellvibrionales</taxon>
        <taxon>Cellvibrionaceae</taxon>
        <taxon>Exilibacterium</taxon>
    </lineage>
</organism>
<feature type="transmembrane region" description="Helical" evidence="8">
    <location>
        <begin position="112"/>
        <end position="139"/>
    </location>
</feature>
<feature type="transmembrane region" description="Helical" evidence="8">
    <location>
        <begin position="858"/>
        <end position="879"/>
    </location>
</feature>
<evidence type="ECO:0000256" key="8">
    <source>
        <dbReference type="SAM" id="Phobius"/>
    </source>
</evidence>
<feature type="transmembrane region" description="Helical" evidence="8">
    <location>
        <begin position="699"/>
        <end position="721"/>
    </location>
</feature>
<comment type="caution">
    <text evidence="10">The sequence shown here is derived from an EMBL/GenBank/DDBJ whole genome shotgun (WGS) entry which is preliminary data.</text>
</comment>
<dbReference type="Proteomes" id="UP000319732">
    <property type="component" value="Unassembled WGS sequence"/>
</dbReference>
<dbReference type="PANTHER" id="PTHR42703">
    <property type="entry name" value="NADH DEHYDROGENASE"/>
    <property type="match status" value="1"/>
</dbReference>
<evidence type="ECO:0000256" key="2">
    <source>
        <dbReference type="ARBA" id="ARBA00005346"/>
    </source>
</evidence>
<evidence type="ECO:0000313" key="10">
    <source>
        <dbReference type="EMBL" id="TQV85117.1"/>
    </source>
</evidence>
<evidence type="ECO:0000256" key="4">
    <source>
        <dbReference type="ARBA" id="ARBA00022692"/>
    </source>
</evidence>
<feature type="transmembrane region" description="Helical" evidence="8">
    <location>
        <begin position="507"/>
        <end position="530"/>
    </location>
</feature>